<evidence type="ECO:0000313" key="5">
    <source>
        <dbReference type="Proteomes" id="UP000620133"/>
    </source>
</evidence>
<keyword evidence="1" id="KW-0805">Transcription regulation</keyword>
<keyword evidence="5" id="KW-1185">Reference proteome</keyword>
<dbReference type="PANTHER" id="PTHR42756:SF1">
    <property type="entry name" value="TRANSCRIPTIONAL REPRESSOR OF EMRAB OPERON"/>
    <property type="match status" value="1"/>
</dbReference>
<dbReference type="KEGG" id="manr:MPAN_007670"/>
<reference evidence="4" key="1">
    <citation type="submission" date="2021-01" db="EMBL/GenBank/DDBJ databases">
        <title>Draft genome sequence of Acholeplasmataceae bacterium strain Mahy22.</title>
        <authorList>
            <person name="Watanabe M."/>
            <person name="Kojima H."/>
            <person name="Fukui M."/>
        </authorList>
    </citation>
    <scope>NUCLEOTIDE SEQUENCE</scope>
    <source>
        <strain evidence="4">Mahy22</strain>
    </source>
</reference>
<keyword evidence="2" id="KW-0238">DNA-binding</keyword>
<dbReference type="EMBL" id="AP024412">
    <property type="protein sequence ID" value="BCR35874.1"/>
    <property type="molecule type" value="Genomic_DNA"/>
</dbReference>
<evidence type="ECO:0000313" key="4">
    <source>
        <dbReference type="EMBL" id="BCR35874.1"/>
    </source>
</evidence>
<dbReference type="InterPro" id="IPR036388">
    <property type="entry name" value="WH-like_DNA-bd_sf"/>
</dbReference>
<organism evidence="4 5">
    <name type="scientific">Mariniplasma anaerobium</name>
    <dbReference type="NCBI Taxonomy" id="2735436"/>
    <lineage>
        <taxon>Bacteria</taxon>
        <taxon>Bacillati</taxon>
        <taxon>Mycoplasmatota</taxon>
        <taxon>Mollicutes</taxon>
        <taxon>Acholeplasmatales</taxon>
        <taxon>Acholeplasmataceae</taxon>
        <taxon>Mariniplasma</taxon>
    </lineage>
</organism>
<dbReference type="PROSITE" id="PS50995">
    <property type="entry name" value="HTH_MARR_2"/>
    <property type="match status" value="1"/>
</dbReference>
<gene>
    <name evidence="4" type="ORF">MPAN_007670</name>
</gene>
<dbReference type="RefSeq" id="WP_176238705.1">
    <property type="nucleotide sequence ID" value="NZ_AP024412.1"/>
</dbReference>
<evidence type="ECO:0000256" key="1">
    <source>
        <dbReference type="ARBA" id="ARBA00023015"/>
    </source>
</evidence>
<name>A0A7U9TJC1_9MOLU</name>
<dbReference type="Pfam" id="PF12802">
    <property type="entry name" value="MarR_2"/>
    <property type="match status" value="1"/>
</dbReference>
<dbReference type="InterPro" id="IPR000835">
    <property type="entry name" value="HTH_MarR-typ"/>
</dbReference>
<keyword evidence="3" id="KW-0804">Transcription</keyword>
<accession>A0A7U9TJC1</accession>
<dbReference type="SUPFAM" id="SSF46785">
    <property type="entry name" value="Winged helix' DNA-binding domain"/>
    <property type="match status" value="1"/>
</dbReference>
<dbReference type="Proteomes" id="UP000620133">
    <property type="component" value="Chromosome"/>
</dbReference>
<dbReference type="InterPro" id="IPR036390">
    <property type="entry name" value="WH_DNA-bd_sf"/>
</dbReference>
<sequence length="141" mass="16521">MDNSISMLPNLLHTLRKKMMEDYTKLLDSYGLTQAHVPYLMVLCHHKDGLAQKDMIDIIHLDKAHASRALKELVIKEIVIKEDKNTYKNKYFLSDKGLELTKKMKLLNQSSHEEVFSILTDEERKQLENIVKKLTDHLMEK</sequence>
<proteinExistence type="predicted"/>
<evidence type="ECO:0000256" key="3">
    <source>
        <dbReference type="ARBA" id="ARBA00023163"/>
    </source>
</evidence>
<dbReference type="SMART" id="SM00347">
    <property type="entry name" value="HTH_MARR"/>
    <property type="match status" value="1"/>
</dbReference>
<evidence type="ECO:0000256" key="2">
    <source>
        <dbReference type="ARBA" id="ARBA00023125"/>
    </source>
</evidence>
<dbReference type="GO" id="GO:0003677">
    <property type="term" value="F:DNA binding"/>
    <property type="evidence" value="ECO:0007669"/>
    <property type="project" value="UniProtKB-KW"/>
</dbReference>
<dbReference type="GO" id="GO:0003700">
    <property type="term" value="F:DNA-binding transcription factor activity"/>
    <property type="evidence" value="ECO:0007669"/>
    <property type="project" value="InterPro"/>
</dbReference>
<dbReference type="Gene3D" id="1.10.10.10">
    <property type="entry name" value="Winged helix-like DNA-binding domain superfamily/Winged helix DNA-binding domain"/>
    <property type="match status" value="1"/>
</dbReference>
<protein>
    <submittedName>
        <fullName evidence="4">Uncharacterized protein</fullName>
    </submittedName>
</protein>
<dbReference type="PANTHER" id="PTHR42756">
    <property type="entry name" value="TRANSCRIPTIONAL REGULATOR, MARR"/>
    <property type="match status" value="1"/>
</dbReference>
<dbReference type="AlphaFoldDB" id="A0A7U9TJC1"/>